<reference evidence="3 5" key="1">
    <citation type="submission" date="2018-01" db="EMBL/GenBank/DDBJ databases">
        <title>Successful Treatment of Persistent Burkholderia cepacia Bacteremia with Ceftazidime-Avibactam.</title>
        <authorList>
            <person name="Tamma P."/>
            <person name="Fan Y."/>
            <person name="Bergman Y."/>
            <person name="Sick-Samuels A."/>
            <person name="Hsu A."/>
            <person name="Timp W."/>
            <person name="Simner P."/>
        </authorList>
    </citation>
    <scope>NUCLEOTIDE SEQUENCE [LARGE SCALE GENOMIC DNA]</scope>
    <source>
        <strain evidence="3 5">170816</strain>
    </source>
</reference>
<dbReference type="EMBL" id="JAENIB010000036">
    <property type="protein sequence ID" value="MBK1935757.1"/>
    <property type="molecule type" value="Genomic_DNA"/>
</dbReference>
<reference evidence="4 7" key="4">
    <citation type="submission" date="2021-12" db="EMBL/GenBank/DDBJ databases">
        <title>Genomic and phenotypic characterization of three Burkholderia contaminans isolates recovered from different sources.</title>
        <authorList>
            <person name="Lopez De Volder A."/>
            <person name="Fan Y."/>
            <person name="Nunvar J."/>
            <person name="Herrera T."/>
            <person name="Timp W."/>
            <person name="Degrossi J."/>
        </authorList>
    </citation>
    <scope>NUCLEOTIDE SEQUENCE [LARGE SCALE GENOMIC DNA]</scope>
    <source>
        <strain evidence="4 7">LMG 23361</strain>
        <plasmid evidence="4 7">unnamed2</plasmid>
    </source>
</reference>
<keyword evidence="6" id="KW-1185">Reference proteome</keyword>
<protein>
    <submittedName>
        <fullName evidence="3">Uncharacterized protein</fullName>
    </submittedName>
</protein>
<gene>
    <name evidence="3" type="ORF">C3743_38900</name>
    <name evidence="2" type="ORF">J4M89_38925</name>
    <name evidence="1" type="ORF">JIN94_38330</name>
    <name evidence="4" type="ORF">LXE91_41820</name>
</gene>
<dbReference type="Proteomes" id="UP000664048">
    <property type="component" value="Unassembled WGS sequence"/>
</dbReference>
<evidence type="ECO:0000313" key="2">
    <source>
        <dbReference type="EMBL" id="MBO1835374.1"/>
    </source>
</evidence>
<keyword evidence="4" id="KW-0614">Plasmid</keyword>
<dbReference type="EMBL" id="JAGEMX010000030">
    <property type="protein sequence ID" value="MBO1835374.1"/>
    <property type="molecule type" value="Genomic_DNA"/>
</dbReference>
<evidence type="ECO:0000313" key="1">
    <source>
        <dbReference type="EMBL" id="MBK1935757.1"/>
    </source>
</evidence>
<dbReference type="Proteomes" id="UP000611459">
    <property type="component" value="Unassembled WGS sequence"/>
</dbReference>
<dbReference type="EMBL" id="CP090644">
    <property type="protein sequence ID" value="WFN23765.1"/>
    <property type="molecule type" value="Genomic_DNA"/>
</dbReference>
<dbReference type="RefSeq" id="WP_027813562.1">
    <property type="nucleotide sequence ID" value="NZ_BSTW01000035.1"/>
</dbReference>
<evidence type="ECO:0000313" key="4">
    <source>
        <dbReference type="EMBL" id="WFN23765.1"/>
    </source>
</evidence>
<evidence type="ECO:0000313" key="7">
    <source>
        <dbReference type="Proteomes" id="UP001220209"/>
    </source>
</evidence>
<name>A0A2S5DMU8_9BURK</name>
<dbReference type="EMBL" id="PQVP01000004">
    <property type="protein sequence ID" value="POZ80416.1"/>
    <property type="molecule type" value="Genomic_DNA"/>
</dbReference>
<organism evidence="3 5">
    <name type="scientific">Burkholderia contaminans</name>
    <dbReference type="NCBI Taxonomy" id="488447"/>
    <lineage>
        <taxon>Bacteria</taxon>
        <taxon>Pseudomonadati</taxon>
        <taxon>Pseudomonadota</taxon>
        <taxon>Betaproteobacteria</taxon>
        <taxon>Burkholderiales</taxon>
        <taxon>Burkholderiaceae</taxon>
        <taxon>Burkholderia</taxon>
        <taxon>Burkholderia cepacia complex</taxon>
    </lineage>
</organism>
<evidence type="ECO:0000313" key="3">
    <source>
        <dbReference type="EMBL" id="POZ80416.1"/>
    </source>
</evidence>
<sequence length="96" mass="10499">MHDYTVSYPELTASAERHIRDYMTFAAAAGDDAERRALHASAVSLFAYWLGFVNAARKTVDDAGRQALQRDEHRLLDLVSAAAAPSGRTTSDDRAS</sequence>
<dbReference type="AlphaFoldDB" id="A0A2S5DMU8"/>
<dbReference type="Proteomes" id="UP000238655">
    <property type="component" value="Unassembled WGS sequence"/>
</dbReference>
<geneLocation type="plasmid" evidence="4 7">
    <name>unnamed2</name>
</geneLocation>
<reference evidence="2 6" key="3">
    <citation type="submission" date="2021-03" db="EMBL/GenBank/DDBJ databases">
        <title>Clinical course, treatment and visual outcome of an outbreak of Burkholderia contaminans endophthalmitis following cataract surgery.</title>
        <authorList>
            <person name="Lind C."/>
            <person name="Olsen K."/>
            <person name="Angelsen N.K."/>
            <person name="Krefting E.A."/>
            <person name="Fossen K."/>
            <person name="Gravningen K."/>
            <person name="Depoorter E."/>
            <person name="Vandamme P."/>
            <person name="Bertelsen G."/>
        </authorList>
    </citation>
    <scope>NUCLEOTIDE SEQUENCE [LARGE SCALE GENOMIC DNA]</scope>
    <source>
        <strain evidence="2 6">51242556</strain>
    </source>
</reference>
<dbReference type="Proteomes" id="UP001220209">
    <property type="component" value="Plasmid unnamed2"/>
</dbReference>
<evidence type="ECO:0000313" key="5">
    <source>
        <dbReference type="Proteomes" id="UP000238655"/>
    </source>
</evidence>
<evidence type="ECO:0000313" key="6">
    <source>
        <dbReference type="Proteomes" id="UP000664048"/>
    </source>
</evidence>
<accession>A0A2S5DMU8</accession>
<proteinExistence type="predicted"/>
<reference evidence="1" key="2">
    <citation type="submission" date="2021-01" db="EMBL/GenBank/DDBJ databases">
        <title>Outbreak of Burkholderia contaminns endophthalmitis traced to a clinical ventilation system.</title>
        <authorList>
            <person name="Lipuma J."/>
            <person name="Spilker T."/>
            <person name="Kratholm J."/>
        </authorList>
    </citation>
    <scope>NUCLEOTIDE SEQUENCE</scope>
    <source>
        <strain evidence="1">HI4954</strain>
    </source>
</reference>